<evidence type="ECO:0000256" key="4">
    <source>
        <dbReference type="ARBA" id="ARBA00023136"/>
    </source>
</evidence>
<dbReference type="Proteomes" id="UP000324022">
    <property type="component" value="Unassembled WGS sequence"/>
</dbReference>
<dbReference type="GO" id="GO:0008270">
    <property type="term" value="F:zinc ion binding"/>
    <property type="evidence" value="ECO:0007669"/>
    <property type="project" value="UniProtKB-KW"/>
</dbReference>
<dbReference type="PANTHER" id="PTHR22765">
    <property type="entry name" value="RING FINGER AND PROTEASE ASSOCIATED DOMAIN-CONTAINING"/>
    <property type="match status" value="1"/>
</dbReference>
<dbReference type="InterPro" id="IPR046450">
    <property type="entry name" value="PA_dom_sf"/>
</dbReference>
<dbReference type="SMART" id="SM00184">
    <property type="entry name" value="RING"/>
    <property type="match status" value="1"/>
</dbReference>
<keyword evidence="11" id="KW-1185">Reference proteome</keyword>
<evidence type="ECO:0000256" key="6">
    <source>
        <dbReference type="SAM" id="MobiDB-lite"/>
    </source>
</evidence>
<sequence length="664" mass="71829">MVRRSRRNRPAAVSLNRIATLSIVALAATLPAVHASRHEGQTGPSHVASAAQPQASLNPTSSIAQAVQRTRRPWLAAAKDHFVDAVSRFLSHALPDPRYFAYDLQQFDDADLTPIEDLPLDSGSILDGPGLNWGGSTLEVVRSQAIFLTRSAAFGPRITDDQGLKGFLLPISDFYKVPKDASFSTSDASGNPIHACPYKGGPGSRRDVLLEKYEDEDDRRLYAAFNPASSSQAPFTWTHQSDAALEDSVKPPHNWIALVERGGGCGFADKVRVAQELGAVAVVVGDAPSPNWHGGSGDPNEEGDPGLSGKRLITMFAPGDTSDVHIPSTFVTRPSYLDLERLIQETEKDQEDWQKQHPSEHDGEPAPRTRGLEIVIGKDDLVWEWPLIDFGILLLLLPSFMTVITIIVHRIRMIRQGRKERAPELVVLGLPCLIWRGNGQPWEKVEGPDVDPGPGNGGTPDASASRPFASDDLESGRAGETIPLLAEDENGAGPSQRAQTSVKMPSSSEDVNAPTTRPVNPASFLPPGRTYFSTDECAICLCDFVDGDRVRVLPCGHIFHRQEVDDWLVRVKKLCPICKRDITVPIPPSPPVGVSSSTSSPAVTPSATAANGAAVVEANRSAQTEVPVANVVEEHPGDESQDLVQHLFQDSSDEHSMRSEGRQV</sequence>
<dbReference type="InterPro" id="IPR013083">
    <property type="entry name" value="Znf_RING/FYVE/PHD"/>
</dbReference>
<evidence type="ECO:0000256" key="7">
    <source>
        <dbReference type="SAM" id="Phobius"/>
    </source>
</evidence>
<organism evidence="10 11">
    <name type="scientific">Ustilago trichophora</name>
    <dbReference type="NCBI Taxonomy" id="86804"/>
    <lineage>
        <taxon>Eukaryota</taxon>
        <taxon>Fungi</taxon>
        <taxon>Dikarya</taxon>
        <taxon>Basidiomycota</taxon>
        <taxon>Ustilaginomycotina</taxon>
        <taxon>Ustilaginomycetes</taxon>
        <taxon>Ustilaginales</taxon>
        <taxon>Ustilaginaceae</taxon>
        <taxon>Ustilago</taxon>
    </lineage>
</organism>
<dbReference type="PANTHER" id="PTHR22765:SF416">
    <property type="entry name" value="E3 UBIQUITIN-PROTEIN LIGASE GODZILLA"/>
    <property type="match status" value="1"/>
</dbReference>
<dbReference type="Gene3D" id="3.30.40.10">
    <property type="entry name" value="Zinc/RING finger domain, C3HC4 (zinc finger)"/>
    <property type="match status" value="1"/>
</dbReference>
<keyword evidence="3 7" id="KW-1133">Transmembrane helix</keyword>
<gene>
    <name evidence="10" type="ORF">UTRI_01121_B</name>
</gene>
<feature type="compositionally biased region" description="Polar residues" evidence="6">
    <location>
        <begin position="496"/>
        <end position="518"/>
    </location>
</feature>
<feature type="domain" description="RING-type" evidence="9">
    <location>
        <begin position="537"/>
        <end position="579"/>
    </location>
</feature>
<dbReference type="SUPFAM" id="SSF52025">
    <property type="entry name" value="PA domain"/>
    <property type="match status" value="1"/>
</dbReference>
<proteinExistence type="predicted"/>
<dbReference type="GO" id="GO:0016020">
    <property type="term" value="C:membrane"/>
    <property type="evidence" value="ECO:0007669"/>
    <property type="project" value="UniProtKB-SubCell"/>
</dbReference>
<dbReference type="OrthoDB" id="8062037at2759"/>
<dbReference type="InterPro" id="IPR001841">
    <property type="entry name" value="Znf_RING"/>
</dbReference>
<feature type="transmembrane region" description="Helical" evidence="7">
    <location>
        <begin position="390"/>
        <end position="411"/>
    </location>
</feature>
<dbReference type="Pfam" id="PF13639">
    <property type="entry name" value="zf-RING_2"/>
    <property type="match status" value="1"/>
</dbReference>
<evidence type="ECO:0000259" key="9">
    <source>
        <dbReference type="PROSITE" id="PS50089"/>
    </source>
</evidence>
<feature type="region of interest" description="Disordered" evidence="6">
    <location>
        <begin position="443"/>
        <end position="522"/>
    </location>
</feature>
<dbReference type="Gene3D" id="3.50.30.30">
    <property type="match status" value="1"/>
</dbReference>
<accession>A0A5C3DWA6</accession>
<dbReference type="Pfam" id="PF02225">
    <property type="entry name" value="PA"/>
    <property type="match status" value="1"/>
</dbReference>
<dbReference type="GO" id="GO:0061630">
    <property type="term" value="F:ubiquitin protein ligase activity"/>
    <property type="evidence" value="ECO:0007669"/>
    <property type="project" value="TreeGrafter"/>
</dbReference>
<dbReference type="AlphaFoldDB" id="A0A5C3DWA6"/>
<dbReference type="EMBL" id="OOIN01000003">
    <property type="protein sequence ID" value="SPO21637.1"/>
    <property type="molecule type" value="Genomic_DNA"/>
</dbReference>
<evidence type="ECO:0000256" key="8">
    <source>
        <dbReference type="SAM" id="SignalP"/>
    </source>
</evidence>
<dbReference type="InterPro" id="IPR003137">
    <property type="entry name" value="PA_domain"/>
</dbReference>
<keyword evidence="5" id="KW-0479">Metal-binding</keyword>
<feature type="region of interest" description="Disordered" evidence="6">
    <location>
        <begin position="36"/>
        <end position="58"/>
    </location>
</feature>
<keyword evidence="4 7" id="KW-0472">Membrane</keyword>
<feature type="compositionally biased region" description="Low complexity" evidence="6">
    <location>
        <begin position="592"/>
        <end position="608"/>
    </location>
</feature>
<evidence type="ECO:0000313" key="11">
    <source>
        <dbReference type="Proteomes" id="UP000324022"/>
    </source>
</evidence>
<keyword evidence="8" id="KW-0732">Signal</keyword>
<keyword evidence="2 7" id="KW-0812">Transmembrane</keyword>
<evidence type="ECO:0000313" key="10">
    <source>
        <dbReference type="EMBL" id="SPO21637.1"/>
    </source>
</evidence>
<name>A0A5C3DWA6_9BASI</name>
<dbReference type="InterPro" id="IPR051826">
    <property type="entry name" value="E3_ubiquitin-ligase_domain"/>
</dbReference>
<evidence type="ECO:0000256" key="5">
    <source>
        <dbReference type="PROSITE-ProRule" id="PRU00175"/>
    </source>
</evidence>
<feature type="signal peptide" evidence="8">
    <location>
        <begin position="1"/>
        <end position="35"/>
    </location>
</feature>
<protein>
    <recommendedName>
        <fullName evidence="9">RING-type domain-containing protein</fullName>
    </recommendedName>
</protein>
<dbReference type="GO" id="GO:0006511">
    <property type="term" value="P:ubiquitin-dependent protein catabolic process"/>
    <property type="evidence" value="ECO:0007669"/>
    <property type="project" value="TreeGrafter"/>
</dbReference>
<evidence type="ECO:0000256" key="2">
    <source>
        <dbReference type="ARBA" id="ARBA00022692"/>
    </source>
</evidence>
<feature type="region of interest" description="Disordered" evidence="6">
    <location>
        <begin position="348"/>
        <end position="368"/>
    </location>
</feature>
<dbReference type="GO" id="GO:0005737">
    <property type="term" value="C:cytoplasm"/>
    <property type="evidence" value="ECO:0007669"/>
    <property type="project" value="TreeGrafter"/>
</dbReference>
<reference evidence="10 11" key="1">
    <citation type="submission" date="2018-03" db="EMBL/GenBank/DDBJ databases">
        <authorList>
            <person name="Guldener U."/>
        </authorList>
    </citation>
    <scope>NUCLEOTIDE SEQUENCE [LARGE SCALE GENOMIC DNA]</scope>
    <source>
        <strain evidence="10 11">NBRC100155</strain>
    </source>
</reference>
<evidence type="ECO:0000256" key="3">
    <source>
        <dbReference type="ARBA" id="ARBA00022989"/>
    </source>
</evidence>
<dbReference type="SUPFAM" id="SSF57850">
    <property type="entry name" value="RING/U-box"/>
    <property type="match status" value="1"/>
</dbReference>
<feature type="chain" id="PRO_5022704952" description="RING-type domain-containing protein" evidence="8">
    <location>
        <begin position="36"/>
        <end position="664"/>
    </location>
</feature>
<dbReference type="PROSITE" id="PS50089">
    <property type="entry name" value="ZF_RING_2"/>
    <property type="match status" value="1"/>
</dbReference>
<keyword evidence="5" id="KW-0863">Zinc-finger</keyword>
<comment type="subcellular location">
    <subcellularLocation>
        <location evidence="1">Membrane</location>
    </subcellularLocation>
</comment>
<keyword evidence="5" id="KW-0862">Zinc</keyword>
<feature type="region of interest" description="Disordered" evidence="6">
    <location>
        <begin position="587"/>
        <end position="608"/>
    </location>
</feature>
<feature type="region of interest" description="Disordered" evidence="6">
    <location>
        <begin position="288"/>
        <end position="307"/>
    </location>
</feature>
<dbReference type="FunFam" id="3.30.40.10:FF:000388">
    <property type="entry name" value="Putative RING zinc finger domain superfamily protein"/>
    <property type="match status" value="1"/>
</dbReference>
<evidence type="ECO:0000256" key="1">
    <source>
        <dbReference type="ARBA" id="ARBA00004370"/>
    </source>
</evidence>